<protein>
    <submittedName>
        <fullName evidence="2">Cocaine esterase</fullName>
        <ecNumber evidence="2">3.1.1.84</ecNumber>
    </submittedName>
</protein>
<dbReference type="EMBL" id="VSSQ01058910">
    <property type="protein sequence ID" value="MPN12542.1"/>
    <property type="molecule type" value="Genomic_DNA"/>
</dbReference>
<name>A0A645FGC7_9ZZZZ</name>
<dbReference type="NCBIfam" id="TIGR00976">
    <property type="entry name" value="CocE_NonD"/>
    <property type="match status" value="1"/>
</dbReference>
<dbReference type="SUPFAM" id="SSF49785">
    <property type="entry name" value="Galactose-binding domain-like"/>
    <property type="match status" value="1"/>
</dbReference>
<feature type="domain" description="Xaa-Pro dipeptidyl-peptidase C-terminal" evidence="1">
    <location>
        <begin position="1"/>
        <end position="211"/>
    </location>
</feature>
<evidence type="ECO:0000259" key="1">
    <source>
        <dbReference type="SMART" id="SM00939"/>
    </source>
</evidence>
<dbReference type="InterPro" id="IPR008979">
    <property type="entry name" value="Galactose-bd-like_sf"/>
</dbReference>
<reference evidence="2" key="1">
    <citation type="submission" date="2019-08" db="EMBL/GenBank/DDBJ databases">
        <authorList>
            <person name="Kucharzyk K."/>
            <person name="Murdoch R.W."/>
            <person name="Higgins S."/>
            <person name="Loffler F."/>
        </authorList>
    </citation>
    <scope>NUCLEOTIDE SEQUENCE</scope>
</reference>
<proteinExistence type="predicted"/>
<accession>A0A645FGC7</accession>
<gene>
    <name evidence="2" type="primary">cocE_3</name>
    <name evidence="2" type="ORF">SDC9_159860</name>
</gene>
<dbReference type="Gene3D" id="2.60.120.260">
    <property type="entry name" value="Galactose-binding domain-like"/>
    <property type="match status" value="1"/>
</dbReference>
<keyword evidence="2" id="KW-0378">Hydrolase</keyword>
<dbReference type="SMART" id="SM00939">
    <property type="entry name" value="PepX_C"/>
    <property type="match status" value="1"/>
</dbReference>
<dbReference type="GO" id="GO:0008239">
    <property type="term" value="F:dipeptidyl-peptidase activity"/>
    <property type="evidence" value="ECO:0007669"/>
    <property type="project" value="InterPro"/>
</dbReference>
<dbReference type="Pfam" id="PF08530">
    <property type="entry name" value="PepX_C"/>
    <property type="match status" value="1"/>
</dbReference>
<dbReference type="InterPro" id="IPR005674">
    <property type="entry name" value="CocE/Ser_esterase"/>
</dbReference>
<evidence type="ECO:0000313" key="2">
    <source>
        <dbReference type="EMBL" id="MPN12542.1"/>
    </source>
</evidence>
<dbReference type="InterPro" id="IPR013736">
    <property type="entry name" value="Xaa-Pro_dipept_C"/>
</dbReference>
<organism evidence="2">
    <name type="scientific">bioreactor metagenome</name>
    <dbReference type="NCBI Taxonomy" id="1076179"/>
    <lineage>
        <taxon>unclassified sequences</taxon>
        <taxon>metagenomes</taxon>
        <taxon>ecological metagenomes</taxon>
    </lineage>
</organism>
<sequence>MPDTKYVDMYLQSFGNANSSYGDGRLNFNASKENKKDTYIYNPEDPAVQLIDVSENEVAVPGNYKDEEKRKDILCYTSEELEADLTITGDIIAEFYASSTAPDTDWVVKILDVDEEGNSIKLADGLLTAKYRNSFAKPEFMKADEVYNFIIRTSKISNTFKKGHKIRFTITSSAKNFIFPHSNTKKSFNSTKIVIAENTIYHGEKYPSKIILPIEG</sequence>
<dbReference type="EC" id="3.1.1.84" evidence="2"/>
<dbReference type="AlphaFoldDB" id="A0A645FGC7"/>
<comment type="caution">
    <text evidence="2">The sequence shown here is derived from an EMBL/GenBank/DDBJ whole genome shotgun (WGS) entry which is preliminary data.</text>
</comment>